<feature type="domain" description="L27" evidence="8">
    <location>
        <begin position="257"/>
        <end position="313"/>
    </location>
</feature>
<dbReference type="CDD" id="cd00071">
    <property type="entry name" value="GMPK"/>
    <property type="match status" value="1"/>
</dbReference>
<dbReference type="CDD" id="cd10831">
    <property type="entry name" value="PDZ_CASK-like"/>
    <property type="match status" value="1"/>
</dbReference>
<dbReference type="PANTHER" id="PTHR23122">
    <property type="entry name" value="MEMBRANE-ASSOCIATED GUANYLATE KINASE MAGUK"/>
    <property type="match status" value="1"/>
</dbReference>
<feature type="region of interest" description="Disordered" evidence="4">
    <location>
        <begin position="311"/>
        <end position="352"/>
    </location>
</feature>
<feature type="domain" description="Guanylate kinase-like" evidence="6">
    <location>
        <begin position="580"/>
        <end position="757"/>
    </location>
</feature>
<dbReference type="SUPFAM" id="SSF52540">
    <property type="entry name" value="P-loop containing nucleoside triphosphate hydrolases"/>
    <property type="match status" value="1"/>
</dbReference>
<evidence type="ECO:0000256" key="2">
    <source>
        <dbReference type="ARBA" id="ARBA00022443"/>
    </source>
</evidence>
<proteinExistence type="inferred from homology"/>
<evidence type="ECO:0000256" key="4">
    <source>
        <dbReference type="SAM" id="MobiDB-lite"/>
    </source>
</evidence>
<dbReference type="PROSITE" id="PS50052">
    <property type="entry name" value="GUANYLATE_KINASE_2"/>
    <property type="match status" value="1"/>
</dbReference>
<reference evidence="10" key="1">
    <citation type="submission" date="2025-08" db="UniProtKB">
        <authorList>
            <consortium name="RefSeq"/>
        </authorList>
    </citation>
    <scope>IDENTIFICATION</scope>
</reference>
<dbReference type="InterPro" id="IPR050716">
    <property type="entry name" value="MAGUK"/>
</dbReference>
<keyword evidence="2 3" id="KW-0728">SH3 domain</keyword>
<dbReference type="InterPro" id="IPR008144">
    <property type="entry name" value="Guanylate_kin-like_dom"/>
</dbReference>
<evidence type="ECO:0000259" key="5">
    <source>
        <dbReference type="PROSITE" id="PS50002"/>
    </source>
</evidence>
<dbReference type="FunFam" id="2.30.42.10:FF:000016">
    <property type="entry name" value="peripheral plasma membrane protein CASK isoform X2"/>
    <property type="match status" value="1"/>
</dbReference>
<dbReference type="SMART" id="SM00228">
    <property type="entry name" value="PDZ"/>
    <property type="match status" value="1"/>
</dbReference>
<dbReference type="SMART" id="SM00072">
    <property type="entry name" value="GuKc"/>
    <property type="match status" value="1"/>
</dbReference>
<keyword evidence="9" id="KW-1185">Reference proteome</keyword>
<dbReference type="Pfam" id="PF00595">
    <property type="entry name" value="PDZ"/>
    <property type="match status" value="1"/>
</dbReference>
<dbReference type="InterPro" id="IPR001478">
    <property type="entry name" value="PDZ"/>
</dbReference>
<protein>
    <submittedName>
        <fullName evidence="10">Peripheral plasma membrane protein CASK-like isoform X10</fullName>
    </submittedName>
</protein>
<comment type="similarity">
    <text evidence="1">Belongs to the MAGUK family.</text>
</comment>
<dbReference type="InterPro" id="IPR036892">
    <property type="entry name" value="L27_dom_sf"/>
</dbReference>
<dbReference type="PROSITE" id="PS50106">
    <property type="entry name" value="PDZ"/>
    <property type="match status" value="1"/>
</dbReference>
<organism evidence="9 10">
    <name type="scientific">Biomphalaria glabrata</name>
    <name type="common">Bloodfluke planorb</name>
    <name type="synonym">Freshwater snail</name>
    <dbReference type="NCBI Taxonomy" id="6526"/>
    <lineage>
        <taxon>Eukaryota</taxon>
        <taxon>Metazoa</taxon>
        <taxon>Spiralia</taxon>
        <taxon>Lophotrochozoa</taxon>
        <taxon>Mollusca</taxon>
        <taxon>Gastropoda</taxon>
        <taxon>Heterobranchia</taxon>
        <taxon>Euthyneura</taxon>
        <taxon>Panpulmonata</taxon>
        <taxon>Hygrophila</taxon>
        <taxon>Lymnaeoidea</taxon>
        <taxon>Planorbidae</taxon>
        <taxon>Biomphalaria</taxon>
    </lineage>
</organism>
<feature type="domain" description="SH3" evidence="5">
    <location>
        <begin position="455"/>
        <end position="526"/>
    </location>
</feature>
<feature type="region of interest" description="Disordered" evidence="4">
    <location>
        <begin position="108"/>
        <end position="132"/>
    </location>
</feature>
<evidence type="ECO:0000259" key="7">
    <source>
        <dbReference type="PROSITE" id="PS50106"/>
    </source>
</evidence>
<dbReference type="FunFam" id="3.30.63.10:FF:000002">
    <property type="entry name" value="Guanylate kinase 1"/>
    <property type="match status" value="1"/>
</dbReference>
<dbReference type="SMART" id="SM00569">
    <property type="entry name" value="L27"/>
    <property type="match status" value="1"/>
</dbReference>
<evidence type="ECO:0000256" key="1">
    <source>
        <dbReference type="ARBA" id="ARBA00007014"/>
    </source>
</evidence>
<dbReference type="InterPro" id="IPR014775">
    <property type="entry name" value="L27_C"/>
</dbReference>
<dbReference type="CDD" id="cd12035">
    <property type="entry name" value="SH3_MPP1-like"/>
    <property type="match status" value="1"/>
</dbReference>
<dbReference type="InterPro" id="IPR036034">
    <property type="entry name" value="PDZ_sf"/>
</dbReference>
<dbReference type="FunFam" id="3.40.50.300:FF:000146">
    <property type="entry name" value="MAGUK p55 subfamily member 6 isoform X1"/>
    <property type="match status" value="1"/>
</dbReference>
<dbReference type="InterPro" id="IPR027417">
    <property type="entry name" value="P-loop_NTPase"/>
</dbReference>
<dbReference type="Gene3D" id="3.40.50.300">
    <property type="entry name" value="P-loop containing nucleotide triphosphate hydrolases"/>
    <property type="match status" value="1"/>
</dbReference>
<dbReference type="PROSITE" id="PS00856">
    <property type="entry name" value="GUANYLATE_KINASE_1"/>
    <property type="match status" value="1"/>
</dbReference>
<sequence length="772" mass="87284">MVLRPWKFSPHAFFSRRKKTATIQQCGLEQSSVNDQFSAATINTKVGKEKLKDKFRFRRWRPNKRKRKQFLAQQQEIAISYGTDGSSSGIHYGSSSFECDDSSNAFESRRVSSTAENDQSLSNTDYDNSMSAASDNDCSLSASLSLYNHLEVNPLDMYLQSRHERAMVRLCALLWILKLDEDRAQRHSETGSSWDDEEELRSYQLPADQPQLQPCARRQEFEMERDSSICMSPRIIAKHQLYDKINTRSTSPARRPSSDAVHRASEVLRVLQANTSGANSSEVAELRKLLTSPNMKALLQSHDVVAHEVYSEDTAHHASPGSSHHSSVPAHNYVNGSMSGQGNGDVDGAGHRNDNAEGVMRVRLVQFQKNTDEPMGITLKVNEEGQCFVARIMHGGMIHRQGTLHVGDEIKEINGKSVQHQGVDVLQSMLRDLKGSVVLKVLPSTAHSKSETLPQKEIYVRALFNYDPRDDDLIPCSQAGVPFSVGDVLRIISKDDSDWWQAKKWEVKSSGPAGLIPSPELQEWRTACAAIERAKHEHAANCSWFNRKKKDKYLAKHNAVFDQLDLVTYEEVVRLPQFMRRTLVLLGAHGVGRRHIKNTLITGHPDRFAYPIPHTTRSPRPGEEDGKNYFFVTHEAMLRDIANNEYLEYGTHEDAMYGTKLETIRSIHTRGLMAILDVEPQALKVLRAADYAPYVVFIAAPRPEELRETLKSINDSSLERLANESKLLEKAYGHFFDLKIVNNDIEETIQTLEKAIEEICSTPQWVPVSWVY</sequence>
<dbReference type="Pfam" id="PF02828">
    <property type="entry name" value="L27"/>
    <property type="match status" value="1"/>
</dbReference>
<dbReference type="Gene3D" id="2.30.30.40">
    <property type="entry name" value="SH3 Domains"/>
    <property type="match status" value="1"/>
</dbReference>
<dbReference type="InterPro" id="IPR036028">
    <property type="entry name" value="SH3-like_dom_sf"/>
</dbReference>
<dbReference type="PROSITE" id="PS51022">
    <property type="entry name" value="L27"/>
    <property type="match status" value="1"/>
</dbReference>
<dbReference type="GeneID" id="106069679"/>
<dbReference type="SUPFAM" id="SSF50044">
    <property type="entry name" value="SH3-domain"/>
    <property type="match status" value="1"/>
</dbReference>
<evidence type="ECO:0000256" key="3">
    <source>
        <dbReference type="PROSITE-ProRule" id="PRU00192"/>
    </source>
</evidence>
<dbReference type="OMA" id="RHERAMV"/>
<dbReference type="Gene3D" id="2.30.42.10">
    <property type="match status" value="1"/>
</dbReference>
<dbReference type="SUPFAM" id="SSF50156">
    <property type="entry name" value="PDZ domain-like"/>
    <property type="match status" value="1"/>
</dbReference>
<dbReference type="InterPro" id="IPR008145">
    <property type="entry name" value="GK/Ca_channel_bsu"/>
</dbReference>
<dbReference type="Proteomes" id="UP001165740">
    <property type="component" value="Chromosome 15"/>
</dbReference>
<dbReference type="RefSeq" id="XP_055869219.1">
    <property type="nucleotide sequence ID" value="XM_056013244.1"/>
</dbReference>
<accession>A0A9W2Z2M1</accession>
<evidence type="ECO:0000259" key="8">
    <source>
        <dbReference type="PROSITE" id="PS51022"/>
    </source>
</evidence>
<dbReference type="InterPro" id="IPR004172">
    <property type="entry name" value="L27_dom"/>
</dbReference>
<evidence type="ECO:0000313" key="9">
    <source>
        <dbReference type="Proteomes" id="UP001165740"/>
    </source>
</evidence>
<dbReference type="SUPFAM" id="SSF101288">
    <property type="entry name" value="L27 domain"/>
    <property type="match status" value="1"/>
</dbReference>
<evidence type="ECO:0000259" key="6">
    <source>
        <dbReference type="PROSITE" id="PS50052"/>
    </source>
</evidence>
<dbReference type="InterPro" id="IPR001452">
    <property type="entry name" value="SH3_domain"/>
</dbReference>
<dbReference type="Gene3D" id="1.10.287.650">
    <property type="entry name" value="L27 domain"/>
    <property type="match status" value="1"/>
</dbReference>
<dbReference type="PROSITE" id="PS50002">
    <property type="entry name" value="SH3"/>
    <property type="match status" value="1"/>
</dbReference>
<dbReference type="SMART" id="SM00326">
    <property type="entry name" value="SH3"/>
    <property type="match status" value="1"/>
</dbReference>
<evidence type="ECO:0000313" key="10">
    <source>
        <dbReference type="RefSeq" id="XP_055869219.1"/>
    </source>
</evidence>
<name>A0A9W2Z2M1_BIOGL</name>
<feature type="domain" description="PDZ" evidence="7">
    <location>
        <begin position="364"/>
        <end position="445"/>
    </location>
</feature>
<feature type="compositionally biased region" description="Low complexity" evidence="4">
    <location>
        <begin position="317"/>
        <end position="331"/>
    </location>
</feature>
<dbReference type="Pfam" id="PF00625">
    <property type="entry name" value="Guanylate_kin"/>
    <property type="match status" value="1"/>
</dbReference>
<gene>
    <name evidence="10" type="primary">LOC106069679</name>
</gene>
<dbReference type="AlphaFoldDB" id="A0A9W2Z2M1"/>
<dbReference type="InterPro" id="IPR020590">
    <property type="entry name" value="Guanylate_kinase_CS"/>
</dbReference>